<dbReference type="PANTHER" id="PTHR30404:SF0">
    <property type="entry name" value="N-ACETYLMURAMOYL-L-ALANINE AMIDASE AMIC"/>
    <property type="match status" value="1"/>
</dbReference>
<dbReference type="Pfam" id="PF01520">
    <property type="entry name" value="Amidase_3"/>
    <property type="match status" value="1"/>
</dbReference>
<keyword evidence="3" id="KW-0378">Hydrolase</keyword>
<sequence length="279" mass="30778">MPLLRTIVIDPGHGGFDPGCHGLIAKEKDIALAISLQLGKDLQQAYPGLHIVYTRTTDIMPGNKPTLQEGIRYRAELANRSGGDLFICIHCNSSGKPAGSYPVKRLVRYRSVGRGAHKRSVPVYKTTWVKNTVRGSACYIWKADRGGFKGDAINQRESLIHGENMGDSTGTAIDLTSPEARMRALLYEKKYFANSALFGSFVEKEFVKMGRRSEGLVQRQEGIGVLQATGMPSVLIETGYLTNREEERYLASRKGQAEVARNIATAFRHYKDAVEGNGK</sequence>
<comment type="catalytic activity">
    <reaction evidence="1">
        <text>Hydrolyzes the link between N-acetylmuramoyl residues and L-amino acid residues in certain cell-wall glycopeptides.</text>
        <dbReference type="EC" id="3.5.1.28"/>
    </reaction>
</comment>
<dbReference type="AlphaFoldDB" id="A0A8J2UC19"/>
<evidence type="ECO:0000256" key="2">
    <source>
        <dbReference type="ARBA" id="ARBA00011901"/>
    </source>
</evidence>
<dbReference type="PANTHER" id="PTHR30404">
    <property type="entry name" value="N-ACETYLMURAMOYL-L-ALANINE AMIDASE"/>
    <property type="match status" value="1"/>
</dbReference>
<feature type="domain" description="MurNAc-LAA" evidence="4">
    <location>
        <begin position="75"/>
        <end position="268"/>
    </location>
</feature>
<dbReference type="GO" id="GO:0008745">
    <property type="term" value="F:N-acetylmuramoyl-L-alanine amidase activity"/>
    <property type="evidence" value="ECO:0007669"/>
    <property type="project" value="UniProtKB-EC"/>
</dbReference>
<evidence type="ECO:0000256" key="3">
    <source>
        <dbReference type="ARBA" id="ARBA00022801"/>
    </source>
</evidence>
<gene>
    <name evidence="5" type="ORF">GCM10011511_19630</name>
</gene>
<comment type="caution">
    <text evidence="5">The sequence shown here is derived from an EMBL/GenBank/DDBJ whole genome shotgun (WGS) entry which is preliminary data.</text>
</comment>
<dbReference type="Proteomes" id="UP000607559">
    <property type="component" value="Unassembled WGS sequence"/>
</dbReference>
<name>A0A8J2UC19_9BACT</name>
<dbReference type="GO" id="GO:0030288">
    <property type="term" value="C:outer membrane-bounded periplasmic space"/>
    <property type="evidence" value="ECO:0007669"/>
    <property type="project" value="TreeGrafter"/>
</dbReference>
<dbReference type="SMART" id="SM00646">
    <property type="entry name" value="Ami_3"/>
    <property type="match status" value="1"/>
</dbReference>
<reference evidence="5" key="2">
    <citation type="submission" date="2020-09" db="EMBL/GenBank/DDBJ databases">
        <authorList>
            <person name="Sun Q."/>
            <person name="Zhou Y."/>
        </authorList>
    </citation>
    <scope>NUCLEOTIDE SEQUENCE</scope>
    <source>
        <strain evidence="5">CGMCC 1.15448</strain>
    </source>
</reference>
<accession>A0A8J2UC19</accession>
<dbReference type="GO" id="GO:0009253">
    <property type="term" value="P:peptidoglycan catabolic process"/>
    <property type="evidence" value="ECO:0007669"/>
    <property type="project" value="InterPro"/>
</dbReference>
<dbReference type="Gene3D" id="3.40.630.40">
    <property type="entry name" value="Zn-dependent exopeptidases"/>
    <property type="match status" value="1"/>
</dbReference>
<proteinExistence type="predicted"/>
<dbReference type="EC" id="3.5.1.28" evidence="2"/>
<dbReference type="InterPro" id="IPR002508">
    <property type="entry name" value="MurNAc-LAA_cat"/>
</dbReference>
<keyword evidence="6" id="KW-1185">Reference proteome</keyword>
<evidence type="ECO:0000259" key="4">
    <source>
        <dbReference type="SMART" id="SM00646"/>
    </source>
</evidence>
<evidence type="ECO:0000313" key="6">
    <source>
        <dbReference type="Proteomes" id="UP000607559"/>
    </source>
</evidence>
<dbReference type="CDD" id="cd02696">
    <property type="entry name" value="MurNAc-LAA"/>
    <property type="match status" value="1"/>
</dbReference>
<evidence type="ECO:0000256" key="1">
    <source>
        <dbReference type="ARBA" id="ARBA00001561"/>
    </source>
</evidence>
<reference evidence="5" key="1">
    <citation type="journal article" date="2014" name="Int. J. Syst. Evol. Microbiol.">
        <title>Complete genome sequence of Corynebacterium casei LMG S-19264T (=DSM 44701T), isolated from a smear-ripened cheese.</title>
        <authorList>
            <consortium name="US DOE Joint Genome Institute (JGI-PGF)"/>
            <person name="Walter F."/>
            <person name="Albersmeier A."/>
            <person name="Kalinowski J."/>
            <person name="Ruckert C."/>
        </authorList>
    </citation>
    <scope>NUCLEOTIDE SEQUENCE</scope>
    <source>
        <strain evidence="5">CGMCC 1.15448</strain>
    </source>
</reference>
<evidence type="ECO:0000313" key="5">
    <source>
        <dbReference type="EMBL" id="GGA96403.1"/>
    </source>
</evidence>
<dbReference type="SUPFAM" id="SSF53187">
    <property type="entry name" value="Zn-dependent exopeptidases"/>
    <property type="match status" value="1"/>
</dbReference>
<dbReference type="InterPro" id="IPR050695">
    <property type="entry name" value="N-acetylmuramoyl_amidase_3"/>
</dbReference>
<organism evidence="5 6">
    <name type="scientific">Puia dinghuensis</name>
    <dbReference type="NCBI Taxonomy" id="1792502"/>
    <lineage>
        <taxon>Bacteria</taxon>
        <taxon>Pseudomonadati</taxon>
        <taxon>Bacteroidota</taxon>
        <taxon>Chitinophagia</taxon>
        <taxon>Chitinophagales</taxon>
        <taxon>Chitinophagaceae</taxon>
        <taxon>Puia</taxon>
    </lineage>
</organism>
<protein>
    <recommendedName>
        <fullName evidence="2">N-acetylmuramoyl-L-alanine amidase</fullName>
        <ecNumber evidence="2">3.5.1.28</ecNumber>
    </recommendedName>
</protein>
<dbReference type="EMBL" id="BMJC01000002">
    <property type="protein sequence ID" value="GGA96403.1"/>
    <property type="molecule type" value="Genomic_DNA"/>
</dbReference>